<accession>A0A0B7HB29</accession>
<sequence>MSSISAQEQPKPVKNPLVSTEFLVSNRDVAFLTTIKKLQSVPKLGFFGVTNILSE</sequence>
<name>A0A0B7HB29_9FLAO</name>
<proteinExistence type="predicted"/>
<evidence type="ECO:0000313" key="1">
    <source>
        <dbReference type="EMBL" id="CEN34813.1"/>
    </source>
</evidence>
<gene>
    <name evidence="1" type="ORF">CCYN74_110042</name>
</gene>
<reference evidence="1 2" key="1">
    <citation type="submission" date="2015-01" db="EMBL/GenBank/DDBJ databases">
        <authorList>
            <person name="MANFREDI Pablo"/>
        </authorList>
    </citation>
    <scope>NUCLEOTIDE SEQUENCE [LARGE SCALE GENOMIC DNA]</scope>
    <source>
        <strain evidence="1 2">Ccy74</strain>
    </source>
</reference>
<dbReference type="Proteomes" id="UP000038083">
    <property type="component" value="Unassembled WGS sequence"/>
</dbReference>
<organism evidence="1 2">
    <name type="scientific">Capnocytophaga cynodegmi</name>
    <dbReference type="NCBI Taxonomy" id="28189"/>
    <lineage>
        <taxon>Bacteria</taxon>
        <taxon>Pseudomonadati</taxon>
        <taxon>Bacteroidota</taxon>
        <taxon>Flavobacteriia</taxon>
        <taxon>Flavobacteriales</taxon>
        <taxon>Flavobacteriaceae</taxon>
        <taxon>Capnocytophaga</taxon>
    </lineage>
</organism>
<evidence type="ECO:0000313" key="2">
    <source>
        <dbReference type="Proteomes" id="UP000038083"/>
    </source>
</evidence>
<protein>
    <submittedName>
        <fullName evidence="1">Uncharacterized protein</fullName>
    </submittedName>
</protein>
<dbReference type="AlphaFoldDB" id="A0A0B7HB29"/>
<dbReference type="EMBL" id="CDOG01000003">
    <property type="protein sequence ID" value="CEN34813.1"/>
    <property type="molecule type" value="Genomic_DNA"/>
</dbReference>
<dbReference type="RefSeq" id="WP_231555481.1">
    <property type="nucleotide sequence ID" value="NZ_CDOF01000018.1"/>
</dbReference>